<dbReference type="SMART" id="SM00534">
    <property type="entry name" value="MUTSac"/>
    <property type="match status" value="1"/>
</dbReference>
<evidence type="ECO:0000313" key="6">
    <source>
        <dbReference type="EMBL" id="KAK0593394.1"/>
    </source>
</evidence>
<dbReference type="GO" id="GO:0006298">
    <property type="term" value="P:mismatch repair"/>
    <property type="evidence" value="ECO:0007669"/>
    <property type="project" value="InterPro"/>
</dbReference>
<dbReference type="Gene3D" id="3.40.50.300">
    <property type="entry name" value="P-loop containing nucleotide triphosphate hydrolases"/>
    <property type="match status" value="1"/>
</dbReference>
<dbReference type="SUPFAM" id="SSF52540">
    <property type="entry name" value="P-loop containing nucleoside triphosphate hydrolases"/>
    <property type="match status" value="1"/>
</dbReference>
<dbReference type="PIRSF" id="PIRSF005814">
    <property type="entry name" value="MutS_YshD"/>
    <property type="match status" value="1"/>
</dbReference>
<dbReference type="GO" id="GO:0045910">
    <property type="term" value="P:negative regulation of DNA recombination"/>
    <property type="evidence" value="ECO:0007669"/>
    <property type="project" value="InterPro"/>
</dbReference>
<keyword evidence="2" id="KW-0067">ATP-binding</keyword>
<keyword evidence="1" id="KW-0547">Nucleotide-binding</keyword>
<dbReference type="AlphaFoldDB" id="A0AA39VPH6"/>
<accession>A0AA39VPH6</accession>
<feature type="coiled-coil region" evidence="4">
    <location>
        <begin position="316"/>
        <end position="343"/>
    </location>
</feature>
<sequence length="738" mass="81638">MAPVFVDHSISISMFTPVVSTLHIRTTTPTCNFPFFCSSLSLSLSIDNNNKSSSRVVSESLRVLEWDKLCNSVSSFARTSLGRQATLTQLSSTNNPTSYQHSLSLLDETNAAVEMIKHGACNLDLTGIHLHLVQSAIQHAHRTLPLDPNQALALVSLLEFSHNLQLTLKSTIKEDSDWYTRFMPLTHLYTLFSGSGKGSIVEPLSAVPLNDELQQARALVAKAEEEVLLTLTEKIQVDLDDIEKILNSVIQLDVINARATYSLSFGGSCPCIFLPEDKDGSFTHDARASGTLTSKVSYPKNEWTLYLPKAYHPLLLQQHRQNLQKARKDVKNATAEIRRRKLQGESVIQKGERDINLSSLEMQVTALERAQPVPVDLYIAQKTRVLVITGPNTGGKTICLKTIGLAAMMAKSGLYVLSSESAQIPWFDSVFADIGDEQSLSQSLSTFSGHLKQISVGAGTNPLEGAALGLSLLESFARSGALLTIATTHHGELKTLKYSDDVFENACMEFDEVNLRPTYKILWGVPGRSNAINIAERLGLPNTVVENACQLYGAASAEINEVILDMERSKQDFHELLHEARHFLTLSRDLHQNLLITRRKIMEHGTTQRYRKMQEVSEAAAIARSFVHKRVRQLRASAVKPSQPTAVGKSQHIMANNAQKNAVENHEHPTTRRNSSPVKVIKQSPIVKRNVLPEVGDLVHVSSFGKKATVLRVDLSKEEILVQVGNMKLKLKLKDVET</sequence>
<dbReference type="InterPro" id="IPR000432">
    <property type="entry name" value="DNA_mismatch_repair_MutS_C"/>
</dbReference>
<evidence type="ECO:0000256" key="3">
    <source>
        <dbReference type="ARBA" id="ARBA00023125"/>
    </source>
</evidence>
<dbReference type="PANTHER" id="PTHR48466">
    <property type="entry name" value="OS10G0509000 PROTEIN-RELATED"/>
    <property type="match status" value="1"/>
</dbReference>
<dbReference type="PANTHER" id="PTHR48466:SF2">
    <property type="entry name" value="OS10G0509000 PROTEIN"/>
    <property type="match status" value="1"/>
</dbReference>
<feature type="domain" description="DNA mismatch repair proteins mutS family" evidence="5">
    <location>
        <begin position="383"/>
        <end position="553"/>
    </location>
</feature>
<dbReference type="Pfam" id="PF20297">
    <property type="entry name" value="MSSS"/>
    <property type="match status" value="1"/>
</dbReference>
<evidence type="ECO:0000256" key="1">
    <source>
        <dbReference type="ARBA" id="ARBA00022741"/>
    </source>
</evidence>
<dbReference type="GO" id="GO:0004519">
    <property type="term" value="F:endonuclease activity"/>
    <property type="evidence" value="ECO:0007669"/>
    <property type="project" value="InterPro"/>
</dbReference>
<evidence type="ECO:0000256" key="4">
    <source>
        <dbReference type="SAM" id="Coils"/>
    </source>
</evidence>
<reference evidence="6" key="1">
    <citation type="journal article" date="2022" name="Plant J.">
        <title>Strategies of tolerance reflected in two North American maple genomes.</title>
        <authorList>
            <person name="McEvoy S.L."/>
            <person name="Sezen U.U."/>
            <person name="Trouern-Trend A."/>
            <person name="McMahon S.M."/>
            <person name="Schaberg P.G."/>
            <person name="Yang J."/>
            <person name="Wegrzyn J.L."/>
            <person name="Swenson N.G."/>
        </authorList>
    </citation>
    <scope>NUCLEOTIDE SEQUENCE</scope>
    <source>
        <strain evidence="6">NS2018</strain>
    </source>
</reference>
<proteinExistence type="predicted"/>
<dbReference type="GO" id="GO:0016887">
    <property type="term" value="F:ATP hydrolysis activity"/>
    <property type="evidence" value="ECO:0007669"/>
    <property type="project" value="InterPro"/>
</dbReference>
<evidence type="ECO:0000256" key="2">
    <source>
        <dbReference type="ARBA" id="ARBA00022840"/>
    </source>
</evidence>
<comment type="caution">
    <text evidence="6">The sequence shown here is derived from an EMBL/GenBank/DDBJ whole genome shotgun (WGS) entry which is preliminary data.</text>
</comment>
<gene>
    <name evidence="6" type="ORF">LWI29_035943</name>
</gene>
<reference evidence="6" key="2">
    <citation type="submission" date="2023-06" db="EMBL/GenBank/DDBJ databases">
        <authorList>
            <person name="Swenson N.G."/>
            <person name="Wegrzyn J.L."/>
            <person name="Mcevoy S.L."/>
        </authorList>
    </citation>
    <scope>NUCLEOTIDE SEQUENCE</scope>
    <source>
        <strain evidence="6">NS2018</strain>
        <tissue evidence="6">Leaf</tissue>
    </source>
</reference>
<dbReference type="Pfam" id="PF00488">
    <property type="entry name" value="MutS_V"/>
    <property type="match status" value="1"/>
</dbReference>
<dbReference type="InterPro" id="IPR045076">
    <property type="entry name" value="MutS"/>
</dbReference>
<dbReference type="GO" id="GO:0030983">
    <property type="term" value="F:mismatched DNA binding"/>
    <property type="evidence" value="ECO:0007669"/>
    <property type="project" value="InterPro"/>
</dbReference>
<evidence type="ECO:0000313" key="7">
    <source>
        <dbReference type="Proteomes" id="UP001168877"/>
    </source>
</evidence>
<organism evidence="6 7">
    <name type="scientific">Acer saccharum</name>
    <name type="common">Sugar maple</name>
    <dbReference type="NCBI Taxonomy" id="4024"/>
    <lineage>
        <taxon>Eukaryota</taxon>
        <taxon>Viridiplantae</taxon>
        <taxon>Streptophyta</taxon>
        <taxon>Embryophyta</taxon>
        <taxon>Tracheophyta</taxon>
        <taxon>Spermatophyta</taxon>
        <taxon>Magnoliopsida</taxon>
        <taxon>eudicotyledons</taxon>
        <taxon>Gunneridae</taxon>
        <taxon>Pentapetalae</taxon>
        <taxon>rosids</taxon>
        <taxon>malvids</taxon>
        <taxon>Sapindales</taxon>
        <taxon>Sapindaceae</taxon>
        <taxon>Hippocastanoideae</taxon>
        <taxon>Acereae</taxon>
        <taxon>Acer</taxon>
    </lineage>
</organism>
<dbReference type="GO" id="GO:0140664">
    <property type="term" value="F:ATP-dependent DNA damage sensor activity"/>
    <property type="evidence" value="ECO:0007669"/>
    <property type="project" value="InterPro"/>
</dbReference>
<protein>
    <recommendedName>
        <fullName evidence="5">DNA mismatch repair proteins mutS family domain-containing protein</fullName>
    </recommendedName>
</protein>
<dbReference type="GO" id="GO:0005524">
    <property type="term" value="F:ATP binding"/>
    <property type="evidence" value="ECO:0007669"/>
    <property type="project" value="UniProtKB-KW"/>
</dbReference>
<dbReference type="Proteomes" id="UP001168877">
    <property type="component" value="Unassembled WGS sequence"/>
</dbReference>
<keyword evidence="4" id="KW-0175">Coiled coil</keyword>
<dbReference type="InterPro" id="IPR027417">
    <property type="entry name" value="P-loop_NTPase"/>
</dbReference>
<dbReference type="InterPro" id="IPR046893">
    <property type="entry name" value="MSSS"/>
</dbReference>
<keyword evidence="3" id="KW-0238">DNA-binding</keyword>
<dbReference type="EMBL" id="JAUESC010000380">
    <property type="protein sequence ID" value="KAK0593394.1"/>
    <property type="molecule type" value="Genomic_DNA"/>
</dbReference>
<dbReference type="InterPro" id="IPR005747">
    <property type="entry name" value="MutS2"/>
</dbReference>
<evidence type="ECO:0000259" key="5">
    <source>
        <dbReference type="SMART" id="SM00534"/>
    </source>
</evidence>
<keyword evidence="7" id="KW-1185">Reference proteome</keyword>
<name>A0AA39VPH6_ACESA</name>